<dbReference type="CDD" id="cd04301">
    <property type="entry name" value="NAT_SF"/>
    <property type="match status" value="1"/>
</dbReference>
<keyword evidence="1 4" id="KW-0808">Transferase</keyword>
<reference evidence="4 5" key="1">
    <citation type="submission" date="2020-05" db="EMBL/GenBank/DDBJ databases">
        <title>Complete genome sequence of of a novel Thermoleptolyngbya strain isolated from hot springs of Ganzi, Sichuan China.</title>
        <authorList>
            <person name="Tang J."/>
            <person name="Daroch M."/>
            <person name="Li L."/>
            <person name="Waleron K."/>
            <person name="Waleron M."/>
            <person name="Waleron M."/>
        </authorList>
    </citation>
    <scope>NUCLEOTIDE SEQUENCE [LARGE SCALE GENOMIC DNA]</scope>
    <source>
        <strain evidence="4 5">PKUAC-SCTA183</strain>
    </source>
</reference>
<dbReference type="AlphaFoldDB" id="A0A6M8BHL5"/>
<dbReference type="InterPro" id="IPR050832">
    <property type="entry name" value="Bact_Acetyltransf"/>
</dbReference>
<proteinExistence type="predicted"/>
<dbReference type="SUPFAM" id="SSF55729">
    <property type="entry name" value="Acyl-CoA N-acyltransferases (Nat)"/>
    <property type="match status" value="1"/>
</dbReference>
<organism evidence="4 5">
    <name type="scientific">Thermoleptolyngbya sichuanensis A183</name>
    <dbReference type="NCBI Taxonomy" id="2737172"/>
    <lineage>
        <taxon>Bacteria</taxon>
        <taxon>Bacillati</taxon>
        <taxon>Cyanobacteriota</taxon>
        <taxon>Cyanophyceae</taxon>
        <taxon>Oculatellales</taxon>
        <taxon>Oculatellaceae</taxon>
        <taxon>Thermoleptolyngbya</taxon>
        <taxon>Thermoleptolyngbya sichuanensis</taxon>
    </lineage>
</organism>
<evidence type="ECO:0000313" key="4">
    <source>
        <dbReference type="EMBL" id="QKD83660.1"/>
    </source>
</evidence>
<dbReference type="InterPro" id="IPR000182">
    <property type="entry name" value="GNAT_dom"/>
</dbReference>
<dbReference type="InterPro" id="IPR016181">
    <property type="entry name" value="Acyl_CoA_acyltransferase"/>
</dbReference>
<dbReference type="RefSeq" id="WP_172357580.1">
    <property type="nucleotide sequence ID" value="NZ_CP053661.1"/>
</dbReference>
<protein>
    <submittedName>
        <fullName evidence="4">GNAT family N-acetyltransferase</fullName>
    </submittedName>
</protein>
<dbReference type="GO" id="GO:0016747">
    <property type="term" value="F:acyltransferase activity, transferring groups other than amino-acyl groups"/>
    <property type="evidence" value="ECO:0007669"/>
    <property type="project" value="InterPro"/>
</dbReference>
<dbReference type="PROSITE" id="PS51186">
    <property type="entry name" value="GNAT"/>
    <property type="match status" value="1"/>
</dbReference>
<keyword evidence="5" id="KW-1185">Reference proteome</keyword>
<dbReference type="PANTHER" id="PTHR43877">
    <property type="entry name" value="AMINOALKYLPHOSPHONATE N-ACETYLTRANSFERASE-RELATED-RELATED"/>
    <property type="match status" value="1"/>
</dbReference>
<name>A0A6M8BHL5_9CYAN</name>
<dbReference type="Proteomes" id="UP000505210">
    <property type="component" value="Chromosome"/>
</dbReference>
<dbReference type="KEGG" id="theu:HPC62_16955"/>
<dbReference type="Gene3D" id="3.40.630.30">
    <property type="match status" value="2"/>
</dbReference>
<evidence type="ECO:0000259" key="3">
    <source>
        <dbReference type="PROSITE" id="PS51186"/>
    </source>
</evidence>
<accession>A0A6M8BHL5</accession>
<dbReference type="Pfam" id="PF00583">
    <property type="entry name" value="Acetyltransf_1"/>
    <property type="match status" value="1"/>
</dbReference>
<dbReference type="EMBL" id="CP053661">
    <property type="protein sequence ID" value="QKD83660.1"/>
    <property type="molecule type" value="Genomic_DNA"/>
</dbReference>
<keyword evidence="2" id="KW-0012">Acyltransferase</keyword>
<evidence type="ECO:0000313" key="5">
    <source>
        <dbReference type="Proteomes" id="UP000505210"/>
    </source>
</evidence>
<evidence type="ECO:0000256" key="2">
    <source>
        <dbReference type="ARBA" id="ARBA00023315"/>
    </source>
</evidence>
<gene>
    <name evidence="4" type="ORF">HPC62_16955</name>
</gene>
<feature type="domain" description="N-acetyltransferase" evidence="3">
    <location>
        <begin position="3"/>
        <end position="145"/>
    </location>
</feature>
<evidence type="ECO:0000256" key="1">
    <source>
        <dbReference type="ARBA" id="ARBA00022679"/>
    </source>
</evidence>
<sequence length="329" mass="36090">MAITIRAMQEADLAIADHLFRLAFGTFIGLPDPQDFARTMNYMNRWYLDPSAAFVAEDNGQIVGSNIAVNWGSFGGFGPLTVHPDYWNQKVGQQLVSAAMDYFAQHQISQLGIFTFSNSPKHLALYERFRFHPRCLTAVMSKPVQPQNSQPPLQPGLRYSELAAATQADSLARCAELTNTVFEGLDLSNEIRTVAARHWGETVLLESQGSPVENQHLEGFAICHCGEGTEAGKDACYVKFGAVRSGDSRGDRFANRASESLASLLQACEGLAAQRGLSTLICGVNTERQGAYQLLRSLGFRIDILGVAMLCPNQPAFNHPGAFVLDDWR</sequence>